<evidence type="ECO:0000313" key="2">
    <source>
        <dbReference type="EMBL" id="AOX03959.1"/>
    </source>
</evidence>
<name>A0A1D8U224_9CYAN</name>
<protein>
    <submittedName>
        <fullName evidence="2">Uncharacterized protein</fullName>
    </submittedName>
</protein>
<sequence length="84" mass="9483">MDQNFLPNPDDNPNQPSVHNPSGEGQRRREQIKHMLIGSPQVVRNTISTLYALGYAQVNDWSTPQPTENPGEVISILIRYVLLD</sequence>
<evidence type="ECO:0000256" key="1">
    <source>
        <dbReference type="SAM" id="MobiDB-lite"/>
    </source>
</evidence>
<dbReference type="EMBL" id="CP017599">
    <property type="protein sequence ID" value="AOX03959.1"/>
    <property type="molecule type" value="Genomic_DNA"/>
</dbReference>
<evidence type="ECO:0000313" key="3">
    <source>
        <dbReference type="Proteomes" id="UP000177870"/>
    </source>
</evidence>
<dbReference type="AlphaFoldDB" id="A0A1D8U224"/>
<organism evidence="2 3">
    <name type="scientific">Moorena producens PAL-8-15-08-1</name>
    <dbReference type="NCBI Taxonomy" id="1458985"/>
    <lineage>
        <taxon>Bacteria</taxon>
        <taxon>Bacillati</taxon>
        <taxon>Cyanobacteriota</taxon>
        <taxon>Cyanophyceae</taxon>
        <taxon>Coleofasciculales</taxon>
        <taxon>Coleofasciculaceae</taxon>
        <taxon>Moorena</taxon>
    </lineage>
</organism>
<feature type="region of interest" description="Disordered" evidence="1">
    <location>
        <begin position="1"/>
        <end position="28"/>
    </location>
</feature>
<dbReference type="KEGG" id="mpro:BJP34_35080"/>
<accession>A0A1D8U224</accession>
<proteinExistence type="predicted"/>
<dbReference type="OrthoDB" id="516702at2"/>
<reference evidence="3" key="1">
    <citation type="submission" date="2016-10" db="EMBL/GenBank/DDBJ databases">
        <title>Comparative genomics uncovers the prolific and rare metabolic potential of the cyanobacterial genus Moorea.</title>
        <authorList>
            <person name="Leao T."/>
            <person name="Castelao G."/>
            <person name="Korobeynikov A."/>
            <person name="Monroe E.A."/>
            <person name="Podell S."/>
            <person name="Glukhov E."/>
            <person name="Allen E."/>
            <person name="Gerwick W.H."/>
            <person name="Gerwick L."/>
        </authorList>
    </citation>
    <scope>NUCLEOTIDE SEQUENCE [LARGE SCALE GENOMIC DNA]</scope>
    <source>
        <strain evidence="3">PAL-8-15-08-1</strain>
    </source>
</reference>
<feature type="compositionally biased region" description="Polar residues" evidence="1">
    <location>
        <begin position="1"/>
        <end position="20"/>
    </location>
</feature>
<dbReference type="RefSeq" id="WP_070396325.1">
    <property type="nucleotide sequence ID" value="NZ_CP017599.1"/>
</dbReference>
<gene>
    <name evidence="2" type="ORF">BJP34_35080</name>
</gene>
<dbReference type="Proteomes" id="UP000177870">
    <property type="component" value="Chromosome"/>
</dbReference>